<dbReference type="InterPro" id="IPR013096">
    <property type="entry name" value="Cupin_2"/>
</dbReference>
<organism evidence="2 3">
    <name type="scientific">Sulfurimonas marina</name>
    <dbReference type="NCBI Taxonomy" id="2590551"/>
    <lineage>
        <taxon>Bacteria</taxon>
        <taxon>Pseudomonadati</taxon>
        <taxon>Campylobacterota</taxon>
        <taxon>Epsilonproteobacteria</taxon>
        <taxon>Campylobacterales</taxon>
        <taxon>Sulfurimonadaceae</taxon>
        <taxon>Sulfurimonas</taxon>
    </lineage>
</organism>
<keyword evidence="3" id="KW-1185">Reference proteome</keyword>
<dbReference type="Pfam" id="PF07883">
    <property type="entry name" value="Cupin_2"/>
    <property type="match status" value="1"/>
</dbReference>
<evidence type="ECO:0000313" key="3">
    <source>
        <dbReference type="Proteomes" id="UP000593910"/>
    </source>
</evidence>
<evidence type="ECO:0000313" key="2">
    <source>
        <dbReference type="EMBL" id="QOP42368.1"/>
    </source>
</evidence>
<evidence type="ECO:0000259" key="1">
    <source>
        <dbReference type="Pfam" id="PF07883"/>
    </source>
</evidence>
<dbReference type="PANTHER" id="PTHR43698">
    <property type="entry name" value="RIBD C-TERMINAL DOMAIN CONTAINING PROTEIN"/>
    <property type="match status" value="1"/>
</dbReference>
<dbReference type="SUPFAM" id="SSF51182">
    <property type="entry name" value="RmlC-like cupins"/>
    <property type="match status" value="1"/>
</dbReference>
<dbReference type="Gene3D" id="2.60.120.10">
    <property type="entry name" value="Jelly Rolls"/>
    <property type="match status" value="1"/>
</dbReference>
<dbReference type="Proteomes" id="UP000593910">
    <property type="component" value="Chromosome"/>
</dbReference>
<dbReference type="PANTHER" id="PTHR43698:SF1">
    <property type="entry name" value="BLL4564 PROTEIN"/>
    <property type="match status" value="1"/>
</dbReference>
<name>A0A7M1B0X7_9BACT</name>
<dbReference type="InterPro" id="IPR047263">
    <property type="entry name" value="HNL-like_cupin"/>
</dbReference>
<reference evidence="2 3" key="1">
    <citation type="submission" date="2019-06" db="EMBL/GenBank/DDBJ databases">
        <title>Sulfurimonas gotlandica sp. nov., a chemoautotrophic and psychrotolerant epsilonproteobacterium isolated from a pelagic redoxcline, and an emended description of the genus Sulfurimonas.</title>
        <authorList>
            <person name="Wang S."/>
            <person name="Jiang L."/>
            <person name="Shao Z."/>
        </authorList>
    </citation>
    <scope>NUCLEOTIDE SEQUENCE [LARGE SCALE GENOMIC DNA]</scope>
    <source>
        <strain evidence="2 3">B2</strain>
    </source>
</reference>
<accession>A0A7M1B0X7</accession>
<sequence>MVTSTQAKEDSIQKGQRISGIETRASLVVNKSDFKKYFSGGEVRIDFLYPATDAHTHSGAYVTFEPGARTNWHTHPAGQHMIVTSGVGYTQTWKGERRTIKVGDVVWCPVGVKHWHGASKDIAMTHLVITGSDKDGKNVEWLEPVNDEQYSGK</sequence>
<dbReference type="EMBL" id="CP041165">
    <property type="protein sequence ID" value="QOP42368.1"/>
    <property type="molecule type" value="Genomic_DNA"/>
</dbReference>
<dbReference type="AlphaFoldDB" id="A0A7M1B0X7"/>
<proteinExistence type="predicted"/>
<protein>
    <submittedName>
        <fullName evidence="2">Cupin domain-containing protein</fullName>
    </submittedName>
</protein>
<dbReference type="InterPro" id="IPR011051">
    <property type="entry name" value="RmlC_Cupin_sf"/>
</dbReference>
<dbReference type="InterPro" id="IPR014710">
    <property type="entry name" value="RmlC-like_jellyroll"/>
</dbReference>
<feature type="domain" description="Cupin type-2" evidence="1">
    <location>
        <begin position="61"/>
        <end position="128"/>
    </location>
</feature>
<gene>
    <name evidence="2" type="ORF">FJR03_05155</name>
</gene>
<dbReference type="CDD" id="cd02233">
    <property type="entry name" value="cupin_HNL-like"/>
    <property type="match status" value="1"/>
</dbReference>
<dbReference type="KEGG" id="smax:FJR03_05155"/>